<dbReference type="Proteomes" id="UP001054945">
    <property type="component" value="Unassembled WGS sequence"/>
</dbReference>
<comment type="caution">
    <text evidence="1">The sequence shown here is derived from an EMBL/GenBank/DDBJ whole genome shotgun (WGS) entry which is preliminary data.</text>
</comment>
<reference evidence="1 2" key="1">
    <citation type="submission" date="2021-06" db="EMBL/GenBank/DDBJ databases">
        <title>Caerostris extrusa draft genome.</title>
        <authorList>
            <person name="Kono N."/>
            <person name="Arakawa K."/>
        </authorList>
    </citation>
    <scope>NUCLEOTIDE SEQUENCE [LARGE SCALE GENOMIC DNA]</scope>
</reference>
<proteinExistence type="predicted"/>
<sequence>MCCVSKLEDPGLKPDKQSEVISIYVKDRLGKSLGQKDFLLKLIKGWGRGYKNPVFPEANLGSVSSNLLRQNVRFND</sequence>
<name>A0AAV4YCE5_CAEEX</name>
<evidence type="ECO:0000313" key="1">
    <source>
        <dbReference type="EMBL" id="GIZ03879.1"/>
    </source>
</evidence>
<organism evidence="1 2">
    <name type="scientific">Caerostris extrusa</name>
    <name type="common">Bark spider</name>
    <name type="synonym">Caerostris bankana</name>
    <dbReference type="NCBI Taxonomy" id="172846"/>
    <lineage>
        <taxon>Eukaryota</taxon>
        <taxon>Metazoa</taxon>
        <taxon>Ecdysozoa</taxon>
        <taxon>Arthropoda</taxon>
        <taxon>Chelicerata</taxon>
        <taxon>Arachnida</taxon>
        <taxon>Araneae</taxon>
        <taxon>Araneomorphae</taxon>
        <taxon>Entelegynae</taxon>
        <taxon>Araneoidea</taxon>
        <taxon>Araneidae</taxon>
        <taxon>Caerostris</taxon>
    </lineage>
</organism>
<keyword evidence="2" id="KW-1185">Reference proteome</keyword>
<dbReference type="EMBL" id="BPLR01019009">
    <property type="protein sequence ID" value="GIZ03879.1"/>
    <property type="molecule type" value="Genomic_DNA"/>
</dbReference>
<evidence type="ECO:0000313" key="2">
    <source>
        <dbReference type="Proteomes" id="UP001054945"/>
    </source>
</evidence>
<gene>
    <name evidence="1" type="ORF">CEXT_701721</name>
</gene>
<accession>A0AAV4YCE5</accession>
<protein>
    <submittedName>
        <fullName evidence="1">Uncharacterized protein</fullName>
    </submittedName>
</protein>
<dbReference type="AlphaFoldDB" id="A0AAV4YCE5"/>